<accession>A0A0M9BIA3</accession>
<reference evidence="5 6" key="1">
    <citation type="submission" date="2015-08" db="EMBL/GenBank/DDBJ databases">
        <title>Draft genome sequence of cellulolytic and xylanolytic Paenibacillus sp. A59, isolated from a decaying forest soil from Patagonia, Argentina.</title>
        <authorList>
            <person name="Ghio S."/>
            <person name="Caceres A.M."/>
            <person name="Talia P."/>
            <person name="Grasso D."/>
            <person name="Campos E."/>
        </authorList>
    </citation>
    <scope>NUCLEOTIDE SEQUENCE [LARGE SCALE GENOMIC DNA]</scope>
    <source>
        <strain evidence="5 6">A59</strain>
    </source>
</reference>
<proteinExistence type="predicted"/>
<comment type="caution">
    <text evidence="5">The sequence shown here is derived from an EMBL/GenBank/DDBJ whole genome shotgun (WGS) entry which is preliminary data.</text>
</comment>
<dbReference type="InterPro" id="IPR037923">
    <property type="entry name" value="HTH-like"/>
</dbReference>
<name>A0A0M9BIA3_9BACL</name>
<dbReference type="Gene3D" id="1.10.10.60">
    <property type="entry name" value="Homeodomain-like"/>
    <property type="match status" value="2"/>
</dbReference>
<dbReference type="SUPFAM" id="SSF51215">
    <property type="entry name" value="Regulatory protein AraC"/>
    <property type="match status" value="1"/>
</dbReference>
<evidence type="ECO:0000256" key="1">
    <source>
        <dbReference type="ARBA" id="ARBA00023015"/>
    </source>
</evidence>
<sequence length="272" mass="32031">MPTDYSCQVLTAGFSFHRKPYIGLHPEGVKNYLMRLQTDGRCRARVDGVMSLVDAGDLLLYNPDEPYELRVDKEKNPMGERVVESGDYHIFFNGDWVDEWWKHHKRPNRIKVQLTESLLTLFRQLVLEQRRISNPYPEISSYYMRILCLEVDRLLSEHPTNTNTNYVAYEIKSYIEENASSLFKLEDIATHIGISVSRGVHLFKEAFGKSIMQYTLDVRLNMARERIIFSPMTLEHVAESSGFNNYTYFHRVFRSRFGMSPKEFRVIHREQM</sequence>
<dbReference type="InterPro" id="IPR018060">
    <property type="entry name" value="HTH_AraC"/>
</dbReference>
<keyword evidence="2" id="KW-0238">DNA-binding</keyword>
<dbReference type="PATRIC" id="fig|1705561.3.peg.6493"/>
<evidence type="ECO:0000256" key="3">
    <source>
        <dbReference type="ARBA" id="ARBA00023163"/>
    </source>
</evidence>
<dbReference type="PROSITE" id="PS01124">
    <property type="entry name" value="HTH_ARAC_FAMILY_2"/>
    <property type="match status" value="1"/>
</dbReference>
<keyword evidence="1" id="KW-0805">Transcription regulation</keyword>
<organism evidence="5 6">
    <name type="scientific">Paenibacillus xylanivorans</name>
    <dbReference type="NCBI Taxonomy" id="1705561"/>
    <lineage>
        <taxon>Bacteria</taxon>
        <taxon>Bacillati</taxon>
        <taxon>Bacillota</taxon>
        <taxon>Bacilli</taxon>
        <taxon>Bacillales</taxon>
        <taxon>Paenibacillaceae</taxon>
        <taxon>Paenibacillus</taxon>
    </lineage>
</organism>
<protein>
    <submittedName>
        <fullName evidence="5">AraC family transcriptional regulator</fullName>
    </submittedName>
</protein>
<keyword evidence="3" id="KW-0804">Transcription</keyword>
<dbReference type="EMBL" id="LITU01000083">
    <property type="protein sequence ID" value="KOY12753.1"/>
    <property type="molecule type" value="Genomic_DNA"/>
</dbReference>
<evidence type="ECO:0000313" key="5">
    <source>
        <dbReference type="EMBL" id="KOY12753.1"/>
    </source>
</evidence>
<dbReference type="PANTHER" id="PTHR43280">
    <property type="entry name" value="ARAC-FAMILY TRANSCRIPTIONAL REGULATOR"/>
    <property type="match status" value="1"/>
</dbReference>
<dbReference type="SUPFAM" id="SSF46689">
    <property type="entry name" value="Homeodomain-like"/>
    <property type="match status" value="1"/>
</dbReference>
<dbReference type="GO" id="GO:0043565">
    <property type="term" value="F:sequence-specific DNA binding"/>
    <property type="evidence" value="ECO:0007669"/>
    <property type="project" value="InterPro"/>
</dbReference>
<dbReference type="Pfam" id="PF12833">
    <property type="entry name" value="HTH_18"/>
    <property type="match status" value="1"/>
</dbReference>
<keyword evidence="6" id="KW-1185">Reference proteome</keyword>
<dbReference type="OrthoDB" id="345364at2"/>
<dbReference type="PANTHER" id="PTHR43280:SF2">
    <property type="entry name" value="HTH-TYPE TRANSCRIPTIONAL REGULATOR EXSA"/>
    <property type="match status" value="1"/>
</dbReference>
<dbReference type="AlphaFoldDB" id="A0A0M9BIA3"/>
<dbReference type="SMART" id="SM00342">
    <property type="entry name" value="HTH_ARAC"/>
    <property type="match status" value="1"/>
</dbReference>
<dbReference type="Pfam" id="PF02311">
    <property type="entry name" value="AraC_binding"/>
    <property type="match status" value="1"/>
</dbReference>
<evidence type="ECO:0000313" key="6">
    <source>
        <dbReference type="Proteomes" id="UP000037688"/>
    </source>
</evidence>
<dbReference type="InterPro" id="IPR009057">
    <property type="entry name" value="Homeodomain-like_sf"/>
</dbReference>
<dbReference type="InterPro" id="IPR020449">
    <property type="entry name" value="Tscrpt_reg_AraC-type_HTH"/>
</dbReference>
<dbReference type="RefSeq" id="WP_053784371.1">
    <property type="nucleotide sequence ID" value="NZ_LITU01000083.1"/>
</dbReference>
<feature type="domain" description="HTH araC/xylS-type" evidence="4">
    <location>
        <begin position="169"/>
        <end position="267"/>
    </location>
</feature>
<dbReference type="GO" id="GO:0003700">
    <property type="term" value="F:DNA-binding transcription factor activity"/>
    <property type="evidence" value="ECO:0007669"/>
    <property type="project" value="InterPro"/>
</dbReference>
<dbReference type="PRINTS" id="PR00032">
    <property type="entry name" value="HTHARAC"/>
</dbReference>
<evidence type="ECO:0000256" key="2">
    <source>
        <dbReference type="ARBA" id="ARBA00023125"/>
    </source>
</evidence>
<dbReference type="InterPro" id="IPR003313">
    <property type="entry name" value="AraC-bd"/>
</dbReference>
<gene>
    <name evidence="5" type="ORF">AMS66_30675</name>
</gene>
<dbReference type="Proteomes" id="UP000037688">
    <property type="component" value="Unassembled WGS sequence"/>
</dbReference>
<evidence type="ECO:0000259" key="4">
    <source>
        <dbReference type="PROSITE" id="PS01124"/>
    </source>
</evidence>